<feature type="compositionally biased region" description="Low complexity" evidence="5">
    <location>
        <begin position="91"/>
        <end position="167"/>
    </location>
</feature>
<keyword evidence="3 6" id="KW-1133">Transmembrane helix</keyword>
<name>A0A8H6YDF1_9AGAR</name>
<dbReference type="GO" id="GO:0071944">
    <property type="term" value="C:cell periphery"/>
    <property type="evidence" value="ECO:0007669"/>
    <property type="project" value="UniProtKB-ARBA"/>
</dbReference>
<dbReference type="PANTHER" id="PTHR15549">
    <property type="entry name" value="PAIRED IMMUNOGLOBULIN-LIKE TYPE 2 RECEPTOR"/>
    <property type="match status" value="1"/>
</dbReference>
<evidence type="ECO:0000256" key="2">
    <source>
        <dbReference type="ARBA" id="ARBA00022692"/>
    </source>
</evidence>
<proteinExistence type="predicted"/>
<keyword evidence="9" id="KW-1185">Reference proteome</keyword>
<evidence type="ECO:0000256" key="1">
    <source>
        <dbReference type="ARBA" id="ARBA00004167"/>
    </source>
</evidence>
<dbReference type="GO" id="GO:0016020">
    <property type="term" value="C:membrane"/>
    <property type="evidence" value="ECO:0007669"/>
    <property type="project" value="UniProtKB-SubCell"/>
</dbReference>
<feature type="region of interest" description="Disordered" evidence="5">
    <location>
        <begin position="91"/>
        <end position="171"/>
    </location>
</feature>
<feature type="chain" id="PRO_5034441643" evidence="7">
    <location>
        <begin position="30"/>
        <end position="331"/>
    </location>
</feature>
<evidence type="ECO:0000313" key="9">
    <source>
        <dbReference type="Proteomes" id="UP000623467"/>
    </source>
</evidence>
<keyword evidence="7" id="KW-0732">Signal</keyword>
<accession>A0A8H6YDF1</accession>
<dbReference type="Proteomes" id="UP000623467">
    <property type="component" value="Unassembled WGS sequence"/>
</dbReference>
<comment type="subcellular location">
    <subcellularLocation>
        <location evidence="1">Membrane</location>
        <topology evidence="1">Single-pass membrane protein</topology>
    </subcellularLocation>
</comment>
<dbReference type="AlphaFoldDB" id="A0A8H6YDF1"/>
<sequence>MAELFSPRARRLRRLSWLSFVFLGSFANAYTCHLDDTAGNALTGAVQTSDGSIVCTYTSGICSYNPVTGALNTSASTSPSCASLIPIYSTPASSSPSTTPSSSTLSSTSPSSMPTSSTSPSPSSTTTSNPPTSTPATPQLAAQPPSSSSGPANSAVPLSSSSSSSSSTTVSAFLDTTGPTIVSVTTSITSTITAGTPSPQPHPHSDVARTAAIAVAASVGSIGILVGAVFLVLWCRRRRRKNDNLNKDLIPNQFMDVEAKPRTKEMMAFPPREKRPTPPNADLGEGAVRDGALRLRVQRVEEQLEALLTEGMPTSAMDSPPPDYTISYNLK</sequence>
<evidence type="ECO:0000256" key="7">
    <source>
        <dbReference type="SAM" id="SignalP"/>
    </source>
</evidence>
<evidence type="ECO:0000256" key="3">
    <source>
        <dbReference type="ARBA" id="ARBA00022989"/>
    </source>
</evidence>
<evidence type="ECO:0000256" key="4">
    <source>
        <dbReference type="ARBA" id="ARBA00023136"/>
    </source>
</evidence>
<feature type="transmembrane region" description="Helical" evidence="6">
    <location>
        <begin position="211"/>
        <end position="234"/>
    </location>
</feature>
<protein>
    <submittedName>
        <fullName evidence="8">Uncharacterized protein</fullName>
    </submittedName>
</protein>
<reference evidence="8" key="1">
    <citation type="submission" date="2020-05" db="EMBL/GenBank/DDBJ databases">
        <title>Mycena genomes resolve the evolution of fungal bioluminescence.</title>
        <authorList>
            <person name="Tsai I.J."/>
        </authorList>
    </citation>
    <scope>NUCLEOTIDE SEQUENCE</scope>
    <source>
        <strain evidence="8">160909Yilan</strain>
    </source>
</reference>
<dbReference type="EMBL" id="JACAZH010000010">
    <property type="protein sequence ID" value="KAF7357122.1"/>
    <property type="molecule type" value="Genomic_DNA"/>
</dbReference>
<evidence type="ECO:0000256" key="6">
    <source>
        <dbReference type="SAM" id="Phobius"/>
    </source>
</evidence>
<evidence type="ECO:0000256" key="5">
    <source>
        <dbReference type="SAM" id="MobiDB-lite"/>
    </source>
</evidence>
<evidence type="ECO:0000313" key="8">
    <source>
        <dbReference type="EMBL" id="KAF7357122.1"/>
    </source>
</evidence>
<dbReference type="OrthoDB" id="10651234at2759"/>
<dbReference type="InterPro" id="IPR051694">
    <property type="entry name" value="Immunoregulatory_rcpt-like"/>
</dbReference>
<organism evidence="8 9">
    <name type="scientific">Mycena sanguinolenta</name>
    <dbReference type="NCBI Taxonomy" id="230812"/>
    <lineage>
        <taxon>Eukaryota</taxon>
        <taxon>Fungi</taxon>
        <taxon>Dikarya</taxon>
        <taxon>Basidiomycota</taxon>
        <taxon>Agaricomycotina</taxon>
        <taxon>Agaricomycetes</taxon>
        <taxon>Agaricomycetidae</taxon>
        <taxon>Agaricales</taxon>
        <taxon>Marasmiineae</taxon>
        <taxon>Mycenaceae</taxon>
        <taxon>Mycena</taxon>
    </lineage>
</organism>
<keyword evidence="2 6" id="KW-0812">Transmembrane</keyword>
<gene>
    <name evidence="8" type="ORF">MSAN_01306300</name>
</gene>
<comment type="caution">
    <text evidence="8">The sequence shown here is derived from an EMBL/GenBank/DDBJ whole genome shotgun (WGS) entry which is preliminary data.</text>
</comment>
<keyword evidence="4 6" id="KW-0472">Membrane</keyword>
<feature type="signal peptide" evidence="7">
    <location>
        <begin position="1"/>
        <end position="29"/>
    </location>
</feature>
<feature type="region of interest" description="Disordered" evidence="5">
    <location>
        <begin position="308"/>
        <end position="331"/>
    </location>
</feature>